<feature type="transmembrane region" description="Helical" evidence="15">
    <location>
        <begin position="29"/>
        <end position="47"/>
    </location>
</feature>
<evidence type="ECO:0000256" key="4">
    <source>
        <dbReference type="ARBA" id="ARBA00005163"/>
    </source>
</evidence>
<dbReference type="CDD" id="cd03495">
    <property type="entry name" value="SQR_TypeC_SdhD_like"/>
    <property type="match status" value="1"/>
</dbReference>
<evidence type="ECO:0000313" key="16">
    <source>
        <dbReference type="EMBL" id="PNS07797.1"/>
    </source>
</evidence>
<evidence type="ECO:0000256" key="13">
    <source>
        <dbReference type="ARBA" id="ARBA00023004"/>
    </source>
</evidence>
<dbReference type="Gene3D" id="1.20.1300.10">
    <property type="entry name" value="Fumarate reductase/succinate dehydrogenase, transmembrane subunit"/>
    <property type="match status" value="1"/>
</dbReference>
<evidence type="ECO:0000256" key="8">
    <source>
        <dbReference type="ARBA" id="ARBA00022617"/>
    </source>
</evidence>
<feature type="transmembrane region" description="Helical" evidence="15">
    <location>
        <begin position="59"/>
        <end position="82"/>
    </location>
</feature>
<feature type="transmembrane region" description="Helical" evidence="15">
    <location>
        <begin position="102"/>
        <end position="124"/>
    </location>
</feature>
<keyword evidence="8" id="KW-0349">Heme</keyword>
<evidence type="ECO:0000256" key="9">
    <source>
        <dbReference type="ARBA" id="ARBA00022692"/>
    </source>
</evidence>
<dbReference type="RefSeq" id="WP_103075460.1">
    <property type="nucleotide sequence ID" value="NZ_NPZB01000002.1"/>
</dbReference>
<dbReference type="OrthoDB" id="9809280at2"/>
<evidence type="ECO:0000313" key="17">
    <source>
        <dbReference type="Proteomes" id="UP000236220"/>
    </source>
</evidence>
<dbReference type="AlphaFoldDB" id="A0A2K1PYQ0"/>
<keyword evidence="9 15" id="KW-0812">Transmembrane</keyword>
<evidence type="ECO:0000256" key="10">
    <source>
        <dbReference type="ARBA" id="ARBA00022723"/>
    </source>
</evidence>
<dbReference type="InterPro" id="IPR000701">
    <property type="entry name" value="SuccDH_FuR_B_TM-su"/>
</dbReference>
<protein>
    <recommendedName>
        <fullName evidence="5">Succinate dehydrogenase hydrophobic membrane anchor subunit</fullName>
    </recommendedName>
</protein>
<dbReference type="EMBL" id="NPZB01000002">
    <property type="protein sequence ID" value="PNS07797.1"/>
    <property type="molecule type" value="Genomic_DNA"/>
</dbReference>
<dbReference type="GO" id="GO:0016020">
    <property type="term" value="C:membrane"/>
    <property type="evidence" value="ECO:0007669"/>
    <property type="project" value="UniProtKB-SubCell"/>
</dbReference>
<keyword evidence="6" id="KW-0813">Transport</keyword>
<reference evidence="16 17" key="1">
    <citation type="submission" date="2017-08" db="EMBL/GenBank/DDBJ databases">
        <title>Lysobacter sylvestris genome.</title>
        <authorList>
            <person name="Zhang D.-C."/>
            <person name="Albuquerque L."/>
            <person name="Franca L."/>
            <person name="Froufe H.J.C."/>
            <person name="Barroso C."/>
            <person name="Egas C."/>
            <person name="Da Costa M."/>
            <person name="Margesin R."/>
        </authorList>
    </citation>
    <scope>NUCLEOTIDE SEQUENCE [LARGE SCALE GENOMIC DNA]</scope>
    <source>
        <strain evidence="16 17">AM20-91</strain>
    </source>
</reference>
<dbReference type="Proteomes" id="UP000236220">
    <property type="component" value="Unassembled WGS sequence"/>
</dbReference>
<keyword evidence="10" id="KW-0479">Metal-binding</keyword>
<keyword evidence="7" id="KW-0816">Tricarboxylic acid cycle</keyword>
<evidence type="ECO:0000256" key="1">
    <source>
        <dbReference type="ARBA" id="ARBA00001971"/>
    </source>
</evidence>
<evidence type="ECO:0000256" key="2">
    <source>
        <dbReference type="ARBA" id="ARBA00004050"/>
    </source>
</evidence>
<dbReference type="InterPro" id="IPR034804">
    <property type="entry name" value="SQR/QFR_C/D"/>
</dbReference>
<accession>A0A2K1PYQ0</accession>
<keyword evidence="11" id="KW-0249">Electron transport</keyword>
<gene>
    <name evidence="16" type="ORF">Lysil_1973</name>
</gene>
<comment type="pathway">
    <text evidence="4">Carbohydrate metabolism; tricarboxylic acid cycle.</text>
</comment>
<name>A0A2K1PYQ0_9GAMM</name>
<organism evidence="16 17">
    <name type="scientific">Solilutibacter silvestris</name>
    <dbReference type="NCBI Taxonomy" id="1645665"/>
    <lineage>
        <taxon>Bacteria</taxon>
        <taxon>Pseudomonadati</taxon>
        <taxon>Pseudomonadota</taxon>
        <taxon>Gammaproteobacteria</taxon>
        <taxon>Lysobacterales</taxon>
        <taxon>Lysobacteraceae</taxon>
        <taxon>Solilutibacter</taxon>
    </lineage>
</organism>
<sequence>MSEFRNPLKTALGLGSAKYGVSHFVNQRLTAIALVFLGLYFLGLVICGAQGGYDVVHGAIAHPVNAVLVVAFVVAMCWHAALGVQTVIEDYVHSGWGIALQILNRFVFAVTAIAGVFAVVRIALGN</sequence>
<dbReference type="GO" id="GO:0020037">
    <property type="term" value="F:heme binding"/>
    <property type="evidence" value="ECO:0007669"/>
    <property type="project" value="InterPro"/>
</dbReference>
<comment type="function">
    <text evidence="2">Membrane-anchoring subunit of succinate dehydrogenase (SDH).</text>
</comment>
<dbReference type="SUPFAM" id="SSF81343">
    <property type="entry name" value="Fumarate reductase respiratory complex transmembrane subunits"/>
    <property type="match status" value="1"/>
</dbReference>
<comment type="cofactor">
    <cofactor evidence="1">
        <name>heme</name>
        <dbReference type="ChEBI" id="CHEBI:30413"/>
    </cofactor>
</comment>
<proteinExistence type="predicted"/>
<evidence type="ECO:0000256" key="6">
    <source>
        <dbReference type="ARBA" id="ARBA00022448"/>
    </source>
</evidence>
<comment type="caution">
    <text evidence="16">The sequence shown here is derived from an EMBL/GenBank/DDBJ whole genome shotgun (WGS) entry which is preliminary data.</text>
</comment>
<evidence type="ECO:0000256" key="11">
    <source>
        <dbReference type="ARBA" id="ARBA00022982"/>
    </source>
</evidence>
<evidence type="ECO:0000256" key="5">
    <source>
        <dbReference type="ARBA" id="ARBA00019425"/>
    </source>
</evidence>
<dbReference type="GO" id="GO:0046872">
    <property type="term" value="F:metal ion binding"/>
    <property type="evidence" value="ECO:0007669"/>
    <property type="project" value="UniProtKB-KW"/>
</dbReference>
<dbReference type="NCBIfam" id="TIGR02968">
    <property type="entry name" value="succ_dehyd_anc"/>
    <property type="match status" value="1"/>
</dbReference>
<dbReference type="GO" id="GO:0006099">
    <property type="term" value="P:tricarboxylic acid cycle"/>
    <property type="evidence" value="ECO:0007669"/>
    <property type="project" value="UniProtKB-UniPathway"/>
</dbReference>
<dbReference type="UniPathway" id="UPA00223"/>
<evidence type="ECO:0000256" key="3">
    <source>
        <dbReference type="ARBA" id="ARBA00004141"/>
    </source>
</evidence>
<dbReference type="InterPro" id="IPR014312">
    <property type="entry name" value="Succ_DH_anchor"/>
</dbReference>
<evidence type="ECO:0000256" key="12">
    <source>
        <dbReference type="ARBA" id="ARBA00022989"/>
    </source>
</evidence>
<keyword evidence="13" id="KW-0408">Iron</keyword>
<evidence type="ECO:0000256" key="14">
    <source>
        <dbReference type="ARBA" id="ARBA00023136"/>
    </source>
</evidence>
<keyword evidence="14 15" id="KW-0472">Membrane</keyword>
<evidence type="ECO:0000256" key="15">
    <source>
        <dbReference type="SAM" id="Phobius"/>
    </source>
</evidence>
<keyword evidence="12 15" id="KW-1133">Transmembrane helix</keyword>
<keyword evidence="17" id="KW-1185">Reference proteome</keyword>
<evidence type="ECO:0000256" key="7">
    <source>
        <dbReference type="ARBA" id="ARBA00022532"/>
    </source>
</evidence>
<dbReference type="Pfam" id="PF01127">
    <property type="entry name" value="Sdh_cyt"/>
    <property type="match status" value="1"/>
</dbReference>
<comment type="subcellular location">
    <subcellularLocation>
        <location evidence="3">Membrane</location>
        <topology evidence="3">Multi-pass membrane protein</topology>
    </subcellularLocation>
</comment>